<name>F0SQ95_RUBBR</name>
<dbReference type="SMART" id="SM00228">
    <property type="entry name" value="PDZ"/>
    <property type="match status" value="1"/>
</dbReference>
<keyword evidence="3" id="KW-0378">Hydrolase</keyword>
<dbReference type="SUPFAM" id="SSF50494">
    <property type="entry name" value="Trypsin-like serine proteases"/>
    <property type="match status" value="1"/>
</dbReference>
<dbReference type="SUPFAM" id="SSF50156">
    <property type="entry name" value="PDZ domain-like"/>
    <property type="match status" value="1"/>
</dbReference>
<feature type="region of interest" description="Disordered" evidence="4">
    <location>
        <begin position="355"/>
        <end position="387"/>
    </location>
</feature>
<dbReference type="OrthoDB" id="248175at2"/>
<dbReference type="PANTHER" id="PTHR22939">
    <property type="entry name" value="SERINE PROTEASE FAMILY S1C HTRA-RELATED"/>
    <property type="match status" value="1"/>
</dbReference>
<evidence type="ECO:0000256" key="2">
    <source>
        <dbReference type="ARBA" id="ARBA00022670"/>
    </source>
</evidence>
<dbReference type="Gene3D" id="2.40.10.120">
    <property type="match status" value="1"/>
</dbReference>
<sequence length="606" mass="66076">MTALLRDGARIAARPKLVARFKLTFLPGVLALCGLASCPGLLQAELSPEVQQAEQKRVDTIARASQSVVAIFPPDGKGGGSGVLISSDGLTLTNFHVVQGAGPFLKCGLNDGKIYDAVLIGIDPTGDVAMIQLLGRDDFPAAPLGDSNTVEAGDWAFAMGNPFLLAEDFTPTLTYGMVSGVHRYQYPAGSILEYTDCIQVDTSINPGNSGGPLFNTDGEVIGINGRISVEKRGRVNAGAGYAISINQIKYFRDHLLSGRVVDHATLGATVRTDEFSNVIVDTILPSCNAFFQGLREGDEIVSFGGRPIGSVNQFKNVLGIYPKGWKVPLTYRRDGERYELFVRLEALHSAGELVDFASPPAPPESEDGEEPHGGPLPPGMPQLPGMHPPKMEIPEEYAHLFEGRLGFANYAFNVKKQEQLLEGLKRLGQFSEEPRKWTFEGVINDQAPYRLVITKVAGMLQVPSEQRVFLLDLGRPETHLAGWNNEGMLMAFYEFQQLLTHGADSFAEFYYVGSEPLDGNGPRVDVLATMEAGRECRWYFNQGQLVGWDTFVIPETPVCEVRLDGWESGENRPLGWTVNTPGQPPVRFSVSSLKTESFEVPELPTP</sequence>
<dbReference type="Pfam" id="PF13365">
    <property type="entry name" value="Trypsin_2"/>
    <property type="match status" value="1"/>
</dbReference>
<dbReference type="STRING" id="756272.Plabr_4703"/>
<evidence type="ECO:0000259" key="5">
    <source>
        <dbReference type="SMART" id="SM00228"/>
    </source>
</evidence>
<dbReference type="InterPro" id="IPR009003">
    <property type="entry name" value="Peptidase_S1_PA"/>
</dbReference>
<keyword evidence="2" id="KW-0645">Protease</keyword>
<dbReference type="RefSeq" id="WP_013630978.1">
    <property type="nucleotide sequence ID" value="NC_015174.1"/>
</dbReference>
<dbReference type="eggNOG" id="COG0265">
    <property type="taxonomic scope" value="Bacteria"/>
</dbReference>
<dbReference type="Gene3D" id="2.30.42.10">
    <property type="match status" value="1"/>
</dbReference>
<dbReference type="PRINTS" id="PR00834">
    <property type="entry name" value="PROTEASES2C"/>
</dbReference>
<evidence type="ECO:0000313" key="6">
    <source>
        <dbReference type="EMBL" id="ADY62274.1"/>
    </source>
</evidence>
<evidence type="ECO:0000313" key="7">
    <source>
        <dbReference type="Proteomes" id="UP000006860"/>
    </source>
</evidence>
<evidence type="ECO:0000256" key="1">
    <source>
        <dbReference type="ARBA" id="ARBA00010541"/>
    </source>
</evidence>
<dbReference type="HOGENOM" id="CLU_443345_0_0_0"/>
<dbReference type="GO" id="GO:0004252">
    <property type="term" value="F:serine-type endopeptidase activity"/>
    <property type="evidence" value="ECO:0007669"/>
    <property type="project" value="InterPro"/>
</dbReference>
<accession>F0SQ95</accession>
<dbReference type="InterPro" id="IPR001478">
    <property type="entry name" value="PDZ"/>
</dbReference>
<dbReference type="EMBL" id="CP002546">
    <property type="protein sequence ID" value="ADY62274.1"/>
    <property type="molecule type" value="Genomic_DNA"/>
</dbReference>
<feature type="domain" description="PDZ" evidence="5">
    <location>
        <begin position="264"/>
        <end position="335"/>
    </location>
</feature>
<dbReference type="KEGG" id="pbs:Plabr_4703"/>
<evidence type="ECO:0000256" key="4">
    <source>
        <dbReference type="SAM" id="MobiDB-lite"/>
    </source>
</evidence>
<comment type="similarity">
    <text evidence="1">Belongs to the peptidase S1C family.</text>
</comment>
<gene>
    <name evidence="6" type="ordered locus">Plabr_4703</name>
</gene>
<proteinExistence type="inferred from homology"/>
<reference evidence="7" key="1">
    <citation type="submission" date="2011-02" db="EMBL/GenBank/DDBJ databases">
        <title>The complete genome of Planctomyces brasiliensis DSM 5305.</title>
        <authorList>
            <person name="Lucas S."/>
            <person name="Copeland A."/>
            <person name="Lapidus A."/>
            <person name="Bruce D."/>
            <person name="Goodwin L."/>
            <person name="Pitluck S."/>
            <person name="Kyrpides N."/>
            <person name="Mavromatis K."/>
            <person name="Pagani I."/>
            <person name="Ivanova N."/>
            <person name="Ovchinnikova G."/>
            <person name="Lu M."/>
            <person name="Detter J.C."/>
            <person name="Han C."/>
            <person name="Land M."/>
            <person name="Hauser L."/>
            <person name="Markowitz V."/>
            <person name="Cheng J.-F."/>
            <person name="Hugenholtz P."/>
            <person name="Woyke T."/>
            <person name="Wu D."/>
            <person name="Tindall B."/>
            <person name="Pomrenke H.G."/>
            <person name="Brambilla E."/>
            <person name="Klenk H.-P."/>
            <person name="Eisen J.A."/>
        </authorList>
    </citation>
    <scope>NUCLEOTIDE SEQUENCE [LARGE SCALE GENOMIC DNA]</scope>
    <source>
        <strain evidence="7">ATCC 49424 / DSM 5305 / JCM 21570 / NBRC 103401 / IFAM 1448</strain>
    </source>
</reference>
<dbReference type="GO" id="GO:0006508">
    <property type="term" value="P:proteolysis"/>
    <property type="evidence" value="ECO:0007669"/>
    <property type="project" value="UniProtKB-KW"/>
</dbReference>
<dbReference type="InterPro" id="IPR001940">
    <property type="entry name" value="Peptidase_S1C"/>
</dbReference>
<dbReference type="InterPro" id="IPR036034">
    <property type="entry name" value="PDZ_sf"/>
</dbReference>
<dbReference type="Pfam" id="PF13180">
    <property type="entry name" value="PDZ_2"/>
    <property type="match status" value="1"/>
</dbReference>
<evidence type="ECO:0000256" key="3">
    <source>
        <dbReference type="ARBA" id="ARBA00022801"/>
    </source>
</evidence>
<organism evidence="6 7">
    <name type="scientific">Rubinisphaera brasiliensis (strain ATCC 49424 / DSM 5305 / JCM 21570 / IAM 15109 / NBRC 103401 / IFAM 1448)</name>
    <name type="common">Planctomyces brasiliensis</name>
    <dbReference type="NCBI Taxonomy" id="756272"/>
    <lineage>
        <taxon>Bacteria</taxon>
        <taxon>Pseudomonadati</taxon>
        <taxon>Planctomycetota</taxon>
        <taxon>Planctomycetia</taxon>
        <taxon>Planctomycetales</taxon>
        <taxon>Planctomycetaceae</taxon>
        <taxon>Rubinisphaera</taxon>
    </lineage>
</organism>
<dbReference type="AlphaFoldDB" id="F0SQ95"/>
<dbReference type="PANTHER" id="PTHR22939:SF129">
    <property type="entry name" value="SERINE PROTEASE HTRA2, MITOCHONDRIAL"/>
    <property type="match status" value="1"/>
</dbReference>
<protein>
    <submittedName>
        <fullName evidence="6">Peptidase S1 and S6 chymotrypsin/Hap</fullName>
    </submittedName>
</protein>
<keyword evidence="7" id="KW-1185">Reference proteome</keyword>
<dbReference type="Proteomes" id="UP000006860">
    <property type="component" value="Chromosome"/>
</dbReference>